<feature type="region of interest" description="Disordered" evidence="1">
    <location>
        <begin position="152"/>
        <end position="220"/>
    </location>
</feature>
<evidence type="ECO:0008006" key="4">
    <source>
        <dbReference type="Google" id="ProtNLM"/>
    </source>
</evidence>
<evidence type="ECO:0000313" key="2">
    <source>
        <dbReference type="EMBL" id="KAG2217012.1"/>
    </source>
</evidence>
<sequence>MTEVKAQSSRMEFLFQASHTLFSSCPELSRFYMSEFQQCLRQQDLIPAKSITRSCCPRCGQIYVPGLNTTIKLESIKKKRKKNHSDKKENKSKRKNQLIYQCNACTHKMTFQGSNFPIPKANLLETKTTTPVTIATTTKAMTTQNNIISLSKQPVPKPQQQQQQSLHQQQQPVGIDKKKKKNKSGKKNHLQAMLASRQQSKEAEKKGGGGLGLNDFLSSL</sequence>
<feature type="compositionally biased region" description="Basic residues" evidence="1">
    <location>
        <begin position="77"/>
        <end position="95"/>
    </location>
</feature>
<feature type="compositionally biased region" description="Low complexity" evidence="1">
    <location>
        <begin position="152"/>
        <end position="173"/>
    </location>
</feature>
<dbReference type="PANTHER" id="PTHR14742:SF3">
    <property type="entry name" value="RIBONUCLEASE MRP PROTEIN SUBUNIT SNM1"/>
    <property type="match status" value="1"/>
</dbReference>
<proteinExistence type="predicted"/>
<dbReference type="InterPro" id="IPR007175">
    <property type="entry name" value="Rpr2/Snm1/Rpp21"/>
</dbReference>
<dbReference type="Pfam" id="PF04032">
    <property type="entry name" value="Rpr2"/>
    <property type="match status" value="1"/>
</dbReference>
<dbReference type="AlphaFoldDB" id="A0A8H7VFJ8"/>
<dbReference type="OrthoDB" id="438080at2759"/>
<dbReference type="Gene3D" id="6.20.50.20">
    <property type="match status" value="1"/>
</dbReference>
<comment type="caution">
    <text evidence="2">The sequence shown here is derived from an EMBL/GenBank/DDBJ whole genome shotgun (WGS) entry which is preliminary data.</text>
</comment>
<dbReference type="EMBL" id="JAEPRB010000337">
    <property type="protein sequence ID" value="KAG2217012.1"/>
    <property type="molecule type" value="Genomic_DNA"/>
</dbReference>
<protein>
    <recommendedName>
        <fullName evidence="4">Rpr2-domain-containing protein</fullName>
    </recommendedName>
</protein>
<name>A0A8H7VFJ8_9FUNG</name>
<dbReference type="GO" id="GO:0005655">
    <property type="term" value="C:nucleolar ribonuclease P complex"/>
    <property type="evidence" value="ECO:0007669"/>
    <property type="project" value="TreeGrafter"/>
</dbReference>
<dbReference type="PROSITE" id="PS51257">
    <property type="entry name" value="PROKAR_LIPOPROTEIN"/>
    <property type="match status" value="1"/>
</dbReference>
<dbReference type="GO" id="GO:0008033">
    <property type="term" value="P:tRNA processing"/>
    <property type="evidence" value="ECO:0007669"/>
    <property type="project" value="TreeGrafter"/>
</dbReference>
<feature type="region of interest" description="Disordered" evidence="1">
    <location>
        <begin position="74"/>
        <end position="95"/>
    </location>
</feature>
<reference evidence="2 3" key="1">
    <citation type="submission" date="2020-12" db="EMBL/GenBank/DDBJ databases">
        <title>Metabolic potential, ecology and presence of endohyphal bacteria is reflected in genomic diversity of Mucoromycotina.</title>
        <authorList>
            <person name="Muszewska A."/>
            <person name="Okrasinska A."/>
            <person name="Steczkiewicz K."/>
            <person name="Drgas O."/>
            <person name="Orlowska M."/>
            <person name="Perlinska-Lenart U."/>
            <person name="Aleksandrzak-Piekarczyk T."/>
            <person name="Szatraj K."/>
            <person name="Zielenkiewicz U."/>
            <person name="Pilsyk S."/>
            <person name="Malc E."/>
            <person name="Mieczkowski P."/>
            <person name="Kruszewska J.S."/>
            <person name="Biernat P."/>
            <person name="Pawlowska J."/>
        </authorList>
    </citation>
    <scope>NUCLEOTIDE SEQUENCE [LARGE SCALE GENOMIC DNA]</scope>
    <source>
        <strain evidence="2 3">CBS 142.35</strain>
    </source>
</reference>
<evidence type="ECO:0000313" key="3">
    <source>
        <dbReference type="Proteomes" id="UP000646827"/>
    </source>
</evidence>
<feature type="compositionally biased region" description="Basic residues" evidence="1">
    <location>
        <begin position="177"/>
        <end position="189"/>
    </location>
</feature>
<evidence type="ECO:0000256" key="1">
    <source>
        <dbReference type="SAM" id="MobiDB-lite"/>
    </source>
</evidence>
<keyword evidence="3" id="KW-1185">Reference proteome</keyword>
<dbReference type="PANTHER" id="PTHR14742">
    <property type="entry name" value="RIBONUCLEASE P SUBUNIT P21"/>
    <property type="match status" value="1"/>
</dbReference>
<accession>A0A8H7VFJ8</accession>
<gene>
    <name evidence="2" type="ORF">INT45_003085</name>
</gene>
<dbReference type="Proteomes" id="UP000646827">
    <property type="component" value="Unassembled WGS sequence"/>
</dbReference>
<organism evidence="2 3">
    <name type="scientific">Circinella minor</name>
    <dbReference type="NCBI Taxonomy" id="1195481"/>
    <lineage>
        <taxon>Eukaryota</taxon>
        <taxon>Fungi</taxon>
        <taxon>Fungi incertae sedis</taxon>
        <taxon>Mucoromycota</taxon>
        <taxon>Mucoromycotina</taxon>
        <taxon>Mucoromycetes</taxon>
        <taxon>Mucorales</taxon>
        <taxon>Lichtheimiaceae</taxon>
        <taxon>Circinella</taxon>
    </lineage>
</organism>